<gene>
    <name evidence="2" type="ORF">C453_01145</name>
</gene>
<dbReference type="InterPro" id="IPR041025">
    <property type="entry name" value="HNH_repeat"/>
</dbReference>
<dbReference type="PATRIC" id="fig|1230453.4.peg.202"/>
<comment type="caution">
    <text evidence="2">The sequence shown here is derived from an EMBL/GenBank/DDBJ whole genome shotgun (WGS) entry which is preliminary data.</text>
</comment>
<evidence type="ECO:0000259" key="1">
    <source>
        <dbReference type="SMART" id="SM00507"/>
    </source>
</evidence>
<keyword evidence="2" id="KW-0255">Endonuclease</keyword>
<dbReference type="Gene3D" id="1.10.30.50">
    <property type="match status" value="1"/>
</dbReference>
<dbReference type="CDD" id="cd00085">
    <property type="entry name" value="HNHc"/>
    <property type="match status" value="1"/>
</dbReference>
<proteinExistence type="predicted"/>
<dbReference type="Proteomes" id="UP000011612">
    <property type="component" value="Unassembled WGS sequence"/>
</dbReference>
<dbReference type="InterPro" id="IPR003615">
    <property type="entry name" value="HNH_nuc"/>
</dbReference>
<dbReference type="EMBL" id="AOLK01000005">
    <property type="protein sequence ID" value="ELZ88826.1"/>
    <property type="molecule type" value="Genomic_DNA"/>
</dbReference>
<sequence>MRDDGPYSPYYYKKEFGTWHEALQAANIQPTHGVTADVNRTELIDALKEVDKQIDQSPRRSDVEEYGEYPYELYTKEFGSFVIALEEAGITPAEIQYRFSNVEVPPEMRGSENIEKLRNEGPTLSTELPQDVSMKDRQRGVWDFKISSGMTKPAHAIHYLRDEHAPELVIRRFFSENPHILKQRDPHGIKLEIGEHQPSWKSIGQDITDELVEHGGVEGPSLENLVLVDIYDDEDLQYCFSKSVSQQVNTSTLVDEEESIPNAARVWGFRRENQEIYEALSKNDGLLFSTDSNSYTHYVPVEATVESSNLMADLWVEYEDGTRTGGIDSPRPNLVVGTDIQRIDIPRKMIEKEFTAVPDQGPTRLLTGDTIEPFVNKYGTVDAFLRDRKRSEDPFPAHVDGLCDTSTVEDILAVLRKLSHEEIPQEEIESELESIEREKREAAFREGVYELYEGCAVCGSRIEGPDGSHNLEAAHILPKNQGGPDVLQNGVALCRRHHWAFDSGWFDITTEYSIIVRDRPDLAGYDKIKSYDGSSLRLPESSSLRPHPTYLGQRNTLNEVFDESST</sequence>
<dbReference type="Pfam" id="PF13391">
    <property type="entry name" value="HNH_2"/>
    <property type="match status" value="1"/>
</dbReference>
<evidence type="ECO:0000313" key="2">
    <source>
        <dbReference type="EMBL" id="ELZ88826.1"/>
    </source>
</evidence>
<organism evidence="2 3">
    <name type="scientific">Haloferax elongans ATCC BAA-1513</name>
    <dbReference type="NCBI Taxonomy" id="1230453"/>
    <lineage>
        <taxon>Archaea</taxon>
        <taxon>Methanobacteriati</taxon>
        <taxon>Methanobacteriota</taxon>
        <taxon>Stenosarchaea group</taxon>
        <taxon>Halobacteria</taxon>
        <taxon>Halobacteriales</taxon>
        <taxon>Haloferacaceae</taxon>
        <taxon>Haloferax</taxon>
    </lineage>
</organism>
<dbReference type="Pfam" id="PF18780">
    <property type="entry name" value="HNH_repeat"/>
    <property type="match status" value="2"/>
</dbReference>
<dbReference type="GO" id="GO:0004519">
    <property type="term" value="F:endonuclease activity"/>
    <property type="evidence" value="ECO:0007669"/>
    <property type="project" value="UniProtKB-KW"/>
</dbReference>
<feature type="domain" description="HNH nuclease" evidence="1">
    <location>
        <begin position="443"/>
        <end position="499"/>
    </location>
</feature>
<dbReference type="AlphaFoldDB" id="M0HWC9"/>
<dbReference type="SMART" id="SM00507">
    <property type="entry name" value="HNHc"/>
    <property type="match status" value="1"/>
</dbReference>
<keyword evidence="2" id="KW-0540">Nuclease</keyword>
<keyword evidence="3" id="KW-1185">Reference proteome</keyword>
<reference evidence="2 3" key="1">
    <citation type="journal article" date="2014" name="PLoS Genet.">
        <title>Phylogenetically driven sequencing of extremely halophilic archaea reveals strategies for static and dynamic osmo-response.</title>
        <authorList>
            <person name="Becker E.A."/>
            <person name="Seitzer P.M."/>
            <person name="Tritt A."/>
            <person name="Larsen D."/>
            <person name="Krusor M."/>
            <person name="Yao A.I."/>
            <person name="Wu D."/>
            <person name="Madern D."/>
            <person name="Eisen J.A."/>
            <person name="Darling A.E."/>
            <person name="Facciotti M.T."/>
        </authorList>
    </citation>
    <scope>NUCLEOTIDE SEQUENCE [LARGE SCALE GENOMIC DNA]</scope>
    <source>
        <strain evidence="2 3">ATCC BAA-1513</strain>
    </source>
</reference>
<name>M0HWC9_HALEO</name>
<accession>M0HWC9</accession>
<protein>
    <submittedName>
        <fullName evidence="2">Restriction endonuclease-like protein</fullName>
    </submittedName>
</protein>
<evidence type="ECO:0000313" key="3">
    <source>
        <dbReference type="Proteomes" id="UP000011612"/>
    </source>
</evidence>
<keyword evidence="2" id="KW-0378">Hydrolase</keyword>
<dbReference type="STRING" id="1230453.C453_01145"/>